<reference evidence="7" key="1">
    <citation type="journal article" date="2021" name="Front. Microbiol.">
        <title>Comprehensive Comparative Genomics and Phenotyping of Methylobacterium Species.</title>
        <authorList>
            <person name="Alessa O."/>
            <person name="Ogura Y."/>
            <person name="Fujitani Y."/>
            <person name="Takami H."/>
            <person name="Hayashi T."/>
            <person name="Sahin N."/>
            <person name="Tani A."/>
        </authorList>
    </citation>
    <scope>NUCLEOTIDE SEQUENCE</scope>
    <source>
        <strain evidence="7">KCTC 52305</strain>
    </source>
</reference>
<feature type="transmembrane region" description="Helical" evidence="6">
    <location>
        <begin position="224"/>
        <end position="245"/>
    </location>
</feature>
<evidence type="ECO:0000256" key="4">
    <source>
        <dbReference type="ARBA" id="ARBA00022989"/>
    </source>
</evidence>
<dbReference type="EMBL" id="BPQH01000007">
    <property type="protein sequence ID" value="GJD49858.1"/>
    <property type="molecule type" value="Genomic_DNA"/>
</dbReference>
<keyword evidence="4 6" id="KW-1133">Transmembrane helix</keyword>
<evidence type="ECO:0000256" key="3">
    <source>
        <dbReference type="ARBA" id="ARBA00022692"/>
    </source>
</evidence>
<comment type="similarity">
    <text evidence="2">Belongs to the autoinducer-2 exporter (AI-2E) (TC 2.A.86) family.</text>
</comment>
<accession>A0ABQ4QWV8</accession>
<dbReference type="PANTHER" id="PTHR21716:SF61">
    <property type="entry name" value="BLR8064 PROTEIN"/>
    <property type="match status" value="1"/>
</dbReference>
<comment type="subcellular location">
    <subcellularLocation>
        <location evidence="1">Membrane</location>
        <topology evidence="1">Multi-pass membrane protein</topology>
    </subcellularLocation>
</comment>
<feature type="transmembrane region" description="Helical" evidence="6">
    <location>
        <begin position="286"/>
        <end position="305"/>
    </location>
</feature>
<protein>
    <submittedName>
        <fullName evidence="7">Transport protein YdiK</fullName>
    </submittedName>
</protein>
<evidence type="ECO:0000256" key="6">
    <source>
        <dbReference type="SAM" id="Phobius"/>
    </source>
</evidence>
<feature type="transmembrane region" description="Helical" evidence="6">
    <location>
        <begin position="317"/>
        <end position="350"/>
    </location>
</feature>
<name>A0ABQ4QWV8_9HYPH</name>
<feature type="transmembrane region" description="Helical" evidence="6">
    <location>
        <begin position="75"/>
        <end position="98"/>
    </location>
</feature>
<feature type="transmembrane region" description="Helical" evidence="6">
    <location>
        <begin position="169"/>
        <end position="187"/>
    </location>
</feature>
<sequence length="363" mass="38272">MEHVTPPPPTVPAEADRHGLARTALVLGLGALGVWILHGFLPALAWAVILTIALRPLYARFTRAFPPGRHNVVGPALFTLGVALVILVPLAVAAIQAAREAHDVVQFWREIEESGWPVPDFVARLPFGAAQVSAWWQENLSHPSGSSEMLHRLDRSSIVGFGRTFGSQIVHRSVLFCFTLLTLFFLFRDGPAVADQGLSAARRLFGPRGERVARQMAASIHGTVDGLVLVGLGEGFLLGVIYVFAGVPHPVLLGAATALAAMIPFGAPLAFGLAAVLLVAKGGVTAAAVVVAAGIVVTFVADHFVRPVLIGGATRLPFLWVLLGILGGVETFGLLGLFLGPAVMAALVLLWREYTEGDATPVA</sequence>
<dbReference type="InterPro" id="IPR002549">
    <property type="entry name" value="AI-2E-like"/>
</dbReference>
<keyword evidence="5 6" id="KW-0472">Membrane</keyword>
<feature type="transmembrane region" description="Helical" evidence="6">
    <location>
        <begin position="32"/>
        <end position="54"/>
    </location>
</feature>
<feature type="transmembrane region" description="Helical" evidence="6">
    <location>
        <begin position="251"/>
        <end position="279"/>
    </location>
</feature>
<proteinExistence type="inferred from homology"/>
<organism evidence="7 8">
    <name type="scientific">Methylobacterium crusticola</name>
    <dbReference type="NCBI Taxonomy" id="1697972"/>
    <lineage>
        <taxon>Bacteria</taxon>
        <taxon>Pseudomonadati</taxon>
        <taxon>Pseudomonadota</taxon>
        <taxon>Alphaproteobacteria</taxon>
        <taxon>Hyphomicrobiales</taxon>
        <taxon>Methylobacteriaceae</taxon>
        <taxon>Methylobacterium</taxon>
    </lineage>
</organism>
<evidence type="ECO:0000256" key="2">
    <source>
        <dbReference type="ARBA" id="ARBA00009773"/>
    </source>
</evidence>
<keyword evidence="8" id="KW-1185">Reference proteome</keyword>
<evidence type="ECO:0000313" key="7">
    <source>
        <dbReference type="EMBL" id="GJD49858.1"/>
    </source>
</evidence>
<keyword evidence="3 6" id="KW-0812">Transmembrane</keyword>
<dbReference type="Proteomes" id="UP001055167">
    <property type="component" value="Unassembled WGS sequence"/>
</dbReference>
<dbReference type="Pfam" id="PF01594">
    <property type="entry name" value="AI-2E_transport"/>
    <property type="match status" value="1"/>
</dbReference>
<dbReference type="PANTHER" id="PTHR21716">
    <property type="entry name" value="TRANSMEMBRANE PROTEIN"/>
    <property type="match status" value="1"/>
</dbReference>
<evidence type="ECO:0000256" key="1">
    <source>
        <dbReference type="ARBA" id="ARBA00004141"/>
    </source>
</evidence>
<dbReference type="RefSeq" id="WP_407068092.1">
    <property type="nucleotide sequence ID" value="NZ_BPQH01000007.1"/>
</dbReference>
<evidence type="ECO:0000256" key="5">
    <source>
        <dbReference type="ARBA" id="ARBA00023136"/>
    </source>
</evidence>
<reference evidence="7" key="2">
    <citation type="submission" date="2021-08" db="EMBL/GenBank/DDBJ databases">
        <authorList>
            <person name="Tani A."/>
            <person name="Ola A."/>
            <person name="Ogura Y."/>
            <person name="Katsura K."/>
            <person name="Hayashi T."/>
        </authorList>
    </citation>
    <scope>NUCLEOTIDE SEQUENCE</scope>
    <source>
        <strain evidence="7">KCTC 52305</strain>
    </source>
</reference>
<comment type="caution">
    <text evidence="7">The sequence shown here is derived from an EMBL/GenBank/DDBJ whole genome shotgun (WGS) entry which is preliminary data.</text>
</comment>
<evidence type="ECO:0000313" key="8">
    <source>
        <dbReference type="Proteomes" id="UP001055167"/>
    </source>
</evidence>
<gene>
    <name evidence="7" type="primary">ydiK</name>
    <name evidence="7" type="ORF">OPKNFCMD_2593</name>
</gene>